<evidence type="ECO:0000313" key="2">
    <source>
        <dbReference type="Proteomes" id="UP001232245"/>
    </source>
</evidence>
<accession>A0ABT9Z580</accession>
<dbReference type="Proteomes" id="UP001232245">
    <property type="component" value="Unassembled WGS sequence"/>
</dbReference>
<organism evidence="1 2">
    <name type="scientific">Metabacillus niabensis</name>
    <dbReference type="NCBI Taxonomy" id="324854"/>
    <lineage>
        <taxon>Bacteria</taxon>
        <taxon>Bacillati</taxon>
        <taxon>Bacillota</taxon>
        <taxon>Bacilli</taxon>
        <taxon>Bacillales</taxon>
        <taxon>Bacillaceae</taxon>
        <taxon>Metabacillus</taxon>
    </lineage>
</organism>
<gene>
    <name evidence="1" type="ORF">J2S02_003761</name>
</gene>
<protein>
    <submittedName>
        <fullName evidence="1">Uncharacterized protein</fullName>
    </submittedName>
</protein>
<keyword evidence="2" id="KW-1185">Reference proteome</keyword>
<reference evidence="1 2" key="1">
    <citation type="submission" date="2023-07" db="EMBL/GenBank/DDBJ databases">
        <title>Genomic Encyclopedia of Type Strains, Phase IV (KMG-IV): sequencing the most valuable type-strain genomes for metagenomic binning, comparative biology and taxonomic classification.</title>
        <authorList>
            <person name="Goeker M."/>
        </authorList>
    </citation>
    <scope>NUCLEOTIDE SEQUENCE [LARGE SCALE GENOMIC DNA]</scope>
    <source>
        <strain evidence="1 2">DSM 17723</strain>
    </source>
</reference>
<dbReference type="RefSeq" id="WP_174880941.1">
    <property type="nucleotide sequence ID" value="NZ_CADEPK010000287.1"/>
</dbReference>
<comment type="caution">
    <text evidence="1">The sequence shown here is derived from an EMBL/GenBank/DDBJ whole genome shotgun (WGS) entry which is preliminary data.</text>
</comment>
<name>A0ABT9Z580_9BACI</name>
<evidence type="ECO:0000313" key="1">
    <source>
        <dbReference type="EMBL" id="MDQ0227416.1"/>
    </source>
</evidence>
<dbReference type="EMBL" id="JAUSTZ010000009">
    <property type="protein sequence ID" value="MDQ0227416.1"/>
    <property type="molecule type" value="Genomic_DNA"/>
</dbReference>
<proteinExistence type="predicted"/>
<sequence length="84" mass="9870">MNFMNVPFENRLDTNPYVHYLQEGDLSFKTENELILKHLHELPTDFMEMTLFDIDGLGCVYIFSHIIELENGEYPTKAAVFKKI</sequence>